<evidence type="ECO:0000256" key="2">
    <source>
        <dbReference type="ARBA" id="ARBA00004613"/>
    </source>
</evidence>
<dbReference type="SUPFAM" id="SSF75005">
    <property type="entry name" value="Arabinanase/levansucrase/invertase"/>
    <property type="match status" value="1"/>
</dbReference>
<protein>
    <recommendedName>
        <fullName evidence="8">Alpha-L-arabinofuranosidase</fullName>
        <ecNumber evidence="8">3.2.1.55</ecNumber>
    </recommendedName>
</protein>
<organism evidence="11 12">
    <name type="scientific">Marasmius crinis-equi</name>
    <dbReference type="NCBI Taxonomy" id="585013"/>
    <lineage>
        <taxon>Eukaryota</taxon>
        <taxon>Fungi</taxon>
        <taxon>Dikarya</taxon>
        <taxon>Basidiomycota</taxon>
        <taxon>Agaricomycotina</taxon>
        <taxon>Agaricomycetes</taxon>
        <taxon>Agaricomycetidae</taxon>
        <taxon>Agaricales</taxon>
        <taxon>Marasmiineae</taxon>
        <taxon>Marasmiaceae</taxon>
        <taxon>Marasmius</taxon>
    </lineage>
</organism>
<keyword evidence="4 8" id="KW-0964">Secreted</keyword>
<name>A0ABR3FFJ3_9AGAR</name>
<sequence length="354" mass="38139">MLRSLVLLLTVAVSSVFGLLPATNTSIDARDANALTFQWTSSQPLIQPKSDSRNLAALKDPSIIFYNGKYHVFASTAVEAGYNPSPERQLLLPRPNSHRDWLSRSTQKLWYLIYQDGSAAYSTNSDITNPAGWSAPKHFFSGTPSIVTQNIGSGYWVDMWVICDSANCYHVSSDDNGHLYRAQTSAANFPDGMENMVIVLSAAKNDLFEASNVYKVGSQYLLIVECIGSAGKRYFRSWTASSLSGSWTALHATESDPFAGTKNVQFSGSAWTGDISHGEAVRTNVDQTMTLPDCGPQQYLYQGLPNGSGGTYNSLPWKLALLTSKTCTSGSSAPPTTTTATSQPPPTGGGGSGW</sequence>
<dbReference type="Pfam" id="PF03664">
    <property type="entry name" value="Glyco_hydro_62"/>
    <property type="match status" value="1"/>
</dbReference>
<feature type="region of interest" description="Disordered" evidence="9">
    <location>
        <begin position="328"/>
        <end position="354"/>
    </location>
</feature>
<evidence type="ECO:0000313" key="11">
    <source>
        <dbReference type="EMBL" id="KAL0574052.1"/>
    </source>
</evidence>
<keyword evidence="5 8" id="KW-0732">Signal</keyword>
<feature type="signal peptide" evidence="10">
    <location>
        <begin position="1"/>
        <end position="18"/>
    </location>
</feature>
<evidence type="ECO:0000313" key="12">
    <source>
        <dbReference type="Proteomes" id="UP001465976"/>
    </source>
</evidence>
<dbReference type="PANTHER" id="PTHR40631:SF2">
    <property type="entry name" value="ALPHA-L-ARABINOFURANOSIDASE"/>
    <property type="match status" value="1"/>
</dbReference>
<comment type="subcellular location">
    <subcellularLocation>
        <location evidence="2 8">Secreted</location>
    </subcellularLocation>
</comment>
<accession>A0ABR3FFJ3</accession>
<dbReference type="PANTHER" id="PTHR40631">
    <property type="entry name" value="ALPHA-L-ARABINOFURANOSIDASE AXHA-2-RELATED"/>
    <property type="match status" value="1"/>
</dbReference>
<evidence type="ECO:0000256" key="7">
    <source>
        <dbReference type="ARBA" id="ARBA00023295"/>
    </source>
</evidence>
<evidence type="ECO:0000256" key="1">
    <source>
        <dbReference type="ARBA" id="ARBA00001462"/>
    </source>
</evidence>
<feature type="compositionally biased region" description="Low complexity" evidence="9">
    <location>
        <begin position="328"/>
        <end position="342"/>
    </location>
</feature>
<evidence type="ECO:0000256" key="10">
    <source>
        <dbReference type="SAM" id="SignalP"/>
    </source>
</evidence>
<keyword evidence="12" id="KW-1185">Reference proteome</keyword>
<reference evidence="11 12" key="1">
    <citation type="submission" date="2024-02" db="EMBL/GenBank/DDBJ databases">
        <title>A draft genome for the cacao thread blight pathogen Marasmius crinis-equi.</title>
        <authorList>
            <person name="Cohen S.P."/>
            <person name="Baruah I.K."/>
            <person name="Amoako-Attah I."/>
            <person name="Bukari Y."/>
            <person name="Meinhardt L.W."/>
            <person name="Bailey B.A."/>
        </authorList>
    </citation>
    <scope>NUCLEOTIDE SEQUENCE [LARGE SCALE GENOMIC DNA]</scope>
    <source>
        <strain evidence="11 12">GH-76</strain>
    </source>
</reference>
<evidence type="ECO:0000256" key="4">
    <source>
        <dbReference type="ARBA" id="ARBA00022525"/>
    </source>
</evidence>
<evidence type="ECO:0000256" key="9">
    <source>
        <dbReference type="SAM" id="MobiDB-lite"/>
    </source>
</evidence>
<dbReference type="InterPro" id="IPR023296">
    <property type="entry name" value="Glyco_hydro_beta-prop_sf"/>
</dbReference>
<evidence type="ECO:0000256" key="6">
    <source>
        <dbReference type="ARBA" id="ARBA00022801"/>
    </source>
</evidence>
<dbReference type="EC" id="3.2.1.55" evidence="8"/>
<evidence type="ECO:0000256" key="5">
    <source>
        <dbReference type="ARBA" id="ARBA00022729"/>
    </source>
</evidence>
<keyword evidence="6 8" id="KW-0378">Hydrolase</keyword>
<comment type="function">
    <text evidence="8">Alpha-L-arabinofuranosidase involved in the hydrolysis of xylan, a major structural heterogeneous polysaccharide found in plant biomass representing the second most abundant polysaccharide in the biosphere, after cellulose.</text>
</comment>
<feature type="chain" id="PRO_5046973785" description="Alpha-L-arabinofuranosidase" evidence="10">
    <location>
        <begin position="19"/>
        <end position="354"/>
    </location>
</feature>
<dbReference type="InterPro" id="IPR005193">
    <property type="entry name" value="GH62_arabinosidase"/>
</dbReference>
<dbReference type="EMBL" id="JBAHYK010000435">
    <property type="protein sequence ID" value="KAL0574052.1"/>
    <property type="molecule type" value="Genomic_DNA"/>
</dbReference>
<comment type="catalytic activity">
    <reaction evidence="1 8">
        <text>Hydrolysis of terminal non-reducing alpha-L-arabinofuranoside residues in alpha-L-arabinosides.</text>
        <dbReference type="EC" id="3.2.1.55"/>
    </reaction>
</comment>
<evidence type="ECO:0000256" key="8">
    <source>
        <dbReference type="RuleBase" id="RU368117"/>
    </source>
</evidence>
<dbReference type="Proteomes" id="UP001465976">
    <property type="component" value="Unassembled WGS sequence"/>
</dbReference>
<comment type="caution">
    <text evidence="11">The sequence shown here is derived from an EMBL/GenBank/DDBJ whole genome shotgun (WGS) entry which is preliminary data.</text>
</comment>
<gene>
    <name evidence="11" type="ORF">V5O48_007897</name>
</gene>
<evidence type="ECO:0000256" key="3">
    <source>
        <dbReference type="ARBA" id="ARBA00007396"/>
    </source>
</evidence>
<keyword evidence="7 8" id="KW-0326">Glycosidase</keyword>
<dbReference type="Gene3D" id="2.115.10.20">
    <property type="entry name" value="Glycosyl hydrolase domain, family 43"/>
    <property type="match status" value="2"/>
</dbReference>
<proteinExistence type="inferred from homology"/>
<comment type="similarity">
    <text evidence="3 8">Belongs to the glycosyl hydrolase 62 family.</text>
</comment>